<evidence type="ECO:0000313" key="2">
    <source>
        <dbReference type="EMBL" id="SDB96998.1"/>
    </source>
</evidence>
<dbReference type="AlphaFoldDB" id="A0A1G6HS78"/>
<accession>A0A1G6HS78</accession>
<keyword evidence="3" id="KW-1185">Reference proteome</keyword>
<dbReference type="OrthoDB" id="4350291at2"/>
<feature type="transmembrane region" description="Helical" evidence="1">
    <location>
        <begin position="295"/>
        <end position="313"/>
    </location>
</feature>
<keyword evidence="1" id="KW-0812">Transmembrane</keyword>
<keyword evidence="1" id="KW-0472">Membrane</keyword>
<reference evidence="2 3" key="1">
    <citation type="submission" date="2016-09" db="EMBL/GenBank/DDBJ databases">
        <authorList>
            <person name="Capua I."/>
            <person name="De Benedictis P."/>
            <person name="Joannis T."/>
            <person name="Lombin L.H."/>
            <person name="Cattoli G."/>
        </authorList>
    </citation>
    <scope>NUCLEOTIDE SEQUENCE [LARGE SCALE GENOMIC DNA]</scope>
    <source>
        <strain evidence="2 3">ISLP-3</strain>
    </source>
</reference>
<organism evidence="2 3">
    <name type="scientific">Sanguibacter gelidistatuariae</name>
    <dbReference type="NCBI Taxonomy" id="1814289"/>
    <lineage>
        <taxon>Bacteria</taxon>
        <taxon>Bacillati</taxon>
        <taxon>Actinomycetota</taxon>
        <taxon>Actinomycetes</taxon>
        <taxon>Micrococcales</taxon>
        <taxon>Sanguibacteraceae</taxon>
        <taxon>Sanguibacter</taxon>
    </lineage>
</organism>
<dbReference type="EMBL" id="FMYH01000001">
    <property type="protein sequence ID" value="SDB96998.1"/>
    <property type="molecule type" value="Genomic_DNA"/>
</dbReference>
<proteinExistence type="predicted"/>
<evidence type="ECO:0000256" key="1">
    <source>
        <dbReference type="SAM" id="Phobius"/>
    </source>
</evidence>
<gene>
    <name evidence="2" type="ORF">SAMN05216410_1193</name>
</gene>
<evidence type="ECO:0008006" key="4">
    <source>
        <dbReference type="Google" id="ProtNLM"/>
    </source>
</evidence>
<dbReference type="STRING" id="1814289.SAMN05216410_1193"/>
<dbReference type="RefSeq" id="WP_093181465.1">
    <property type="nucleotide sequence ID" value="NZ_FMYH01000001.1"/>
</dbReference>
<feature type="transmembrane region" description="Helical" evidence="1">
    <location>
        <begin position="12"/>
        <end position="34"/>
    </location>
</feature>
<evidence type="ECO:0000313" key="3">
    <source>
        <dbReference type="Proteomes" id="UP000199039"/>
    </source>
</evidence>
<dbReference type="Proteomes" id="UP000199039">
    <property type="component" value="Unassembled WGS sequence"/>
</dbReference>
<feature type="transmembrane region" description="Helical" evidence="1">
    <location>
        <begin position="243"/>
        <end position="264"/>
    </location>
</feature>
<protein>
    <recommendedName>
        <fullName evidence="4">Integral membrane protein</fullName>
    </recommendedName>
</protein>
<name>A0A1G6HS78_9MICO</name>
<feature type="transmembrane region" description="Helical" evidence="1">
    <location>
        <begin position="205"/>
        <end position="231"/>
    </location>
</feature>
<keyword evidence="1" id="KW-1133">Transmembrane helix</keyword>
<sequence>MADGHHHRGRSAAVVALLLIGALLTPVALLAHWARDTITSTDGYVAAVDDLAADPAVRSALVDHLTTVTLEQIDADALVSSALAALGGSGDGDSRVDALGVPLRFAMESLVRDIITRVVDSDAFRTVWIQANRSAHTTVVALLTHDGGGKLSLSADGQVTLNLGPVVDLARAELVARGVTLAASIPQVDASVPLFSSQELVKARAYYAVLDAVAGWLPWAVALLLLAAVALARSRAVVLAWEAGIIVVLTALASLAVVVVRASYIGSLTGSRLRTELTVSVANILGDSVLGALRVGYTVGVVLVVGAVGAWLVSRRRKRATVTTAGPEPRPALG</sequence>